<dbReference type="EMBL" id="FZNX01000004">
    <property type="protein sequence ID" value="SNR71652.1"/>
    <property type="molecule type" value="Genomic_DNA"/>
</dbReference>
<dbReference type="AlphaFoldDB" id="A0A238YKY2"/>
<proteinExistence type="predicted"/>
<name>A0A238YKY2_9FLAO</name>
<organism evidence="1 2">
    <name type="scientific">Lutibacter flavus</name>
    <dbReference type="NCBI Taxonomy" id="691689"/>
    <lineage>
        <taxon>Bacteria</taxon>
        <taxon>Pseudomonadati</taxon>
        <taxon>Bacteroidota</taxon>
        <taxon>Flavobacteriia</taxon>
        <taxon>Flavobacteriales</taxon>
        <taxon>Flavobacteriaceae</taxon>
        <taxon>Lutibacter</taxon>
    </lineage>
</organism>
<protein>
    <submittedName>
        <fullName evidence="1">Uncharacterized protein</fullName>
    </submittedName>
</protein>
<dbReference type="RefSeq" id="WP_089378930.1">
    <property type="nucleotide sequence ID" value="NZ_FZNX01000004.1"/>
</dbReference>
<keyword evidence="2" id="KW-1185">Reference proteome</keyword>
<dbReference type="OrthoDB" id="839399at2"/>
<dbReference type="PROSITE" id="PS51257">
    <property type="entry name" value="PROKAR_LIPOPROTEIN"/>
    <property type="match status" value="1"/>
</dbReference>
<reference evidence="2" key="1">
    <citation type="submission" date="2017-06" db="EMBL/GenBank/DDBJ databases">
        <authorList>
            <person name="Varghese N."/>
            <person name="Submissions S."/>
        </authorList>
    </citation>
    <scope>NUCLEOTIDE SEQUENCE [LARGE SCALE GENOMIC DNA]</scope>
    <source>
        <strain evidence="2">DSM 27993</strain>
    </source>
</reference>
<evidence type="ECO:0000313" key="2">
    <source>
        <dbReference type="Proteomes" id="UP000198412"/>
    </source>
</evidence>
<evidence type="ECO:0000313" key="1">
    <source>
        <dbReference type="EMBL" id="SNR71652.1"/>
    </source>
</evidence>
<dbReference type="Proteomes" id="UP000198412">
    <property type="component" value="Unassembled WGS sequence"/>
</dbReference>
<gene>
    <name evidence="1" type="ORF">SAMN04488111_2669</name>
</gene>
<sequence>MKIKIYSIFIALLLVFISCSKDEEFITISPANISFVHEDGTDIPINECINPDGKYAVKIETKAEGSGTYKVISVDYTINGVLRTMTFLKEGAQINPITLIDGLNTVQIVESGYTSNINFVAQGDFELVE</sequence>
<accession>A0A238YKY2</accession>